<feature type="region of interest" description="Disordered" evidence="3">
    <location>
        <begin position="32"/>
        <end position="56"/>
    </location>
</feature>
<evidence type="ECO:0000256" key="2">
    <source>
        <dbReference type="ARBA" id="ARBA00023043"/>
    </source>
</evidence>
<dbReference type="InterPro" id="IPR036770">
    <property type="entry name" value="Ankyrin_rpt-contain_sf"/>
</dbReference>
<reference evidence="4 5" key="1">
    <citation type="submission" date="2019-04" db="EMBL/GenBank/DDBJ databases">
        <title>Friends and foes A comparative genomics studyof 23 Aspergillus species from section Flavi.</title>
        <authorList>
            <consortium name="DOE Joint Genome Institute"/>
            <person name="Kjaerbolling I."/>
            <person name="Vesth T."/>
            <person name="Frisvad J.C."/>
            <person name="Nybo J.L."/>
            <person name="Theobald S."/>
            <person name="Kildgaard S."/>
            <person name="Isbrandt T."/>
            <person name="Kuo A."/>
            <person name="Sato A."/>
            <person name="Lyhne E.K."/>
            <person name="Kogle M.E."/>
            <person name="Wiebenga A."/>
            <person name="Kun R.S."/>
            <person name="Lubbers R.J."/>
            <person name="Makela M.R."/>
            <person name="Barry K."/>
            <person name="Chovatia M."/>
            <person name="Clum A."/>
            <person name="Daum C."/>
            <person name="Haridas S."/>
            <person name="He G."/>
            <person name="LaButti K."/>
            <person name="Lipzen A."/>
            <person name="Mondo S."/>
            <person name="Riley R."/>
            <person name="Salamov A."/>
            <person name="Simmons B.A."/>
            <person name="Magnuson J.K."/>
            <person name="Henrissat B."/>
            <person name="Mortensen U.H."/>
            <person name="Larsen T.O."/>
            <person name="Devries R.P."/>
            <person name="Grigoriev I.V."/>
            <person name="Machida M."/>
            <person name="Baker S.E."/>
            <person name="Andersen M.R."/>
        </authorList>
    </citation>
    <scope>NUCLEOTIDE SEQUENCE [LARGE SCALE GENOMIC DNA]</scope>
    <source>
        <strain evidence="4 5">IBT 29228</strain>
    </source>
</reference>
<accession>A0A5N7B8P6</accession>
<evidence type="ECO:0000313" key="4">
    <source>
        <dbReference type="EMBL" id="KAE8378134.1"/>
    </source>
</evidence>
<dbReference type="SMART" id="SM00248">
    <property type="entry name" value="ANK"/>
    <property type="match status" value="6"/>
</dbReference>
<dbReference type="Gene3D" id="1.25.40.20">
    <property type="entry name" value="Ankyrin repeat-containing domain"/>
    <property type="match status" value="2"/>
</dbReference>
<dbReference type="OrthoDB" id="341259at2759"/>
<evidence type="ECO:0000256" key="1">
    <source>
        <dbReference type="ARBA" id="ARBA00022737"/>
    </source>
</evidence>
<dbReference type="AlphaFoldDB" id="A0A5N7B8P6"/>
<keyword evidence="2" id="KW-0040">ANK repeat</keyword>
<gene>
    <name evidence="4" type="ORF">BDV26DRAFT_304560</name>
</gene>
<dbReference type="SUPFAM" id="SSF48403">
    <property type="entry name" value="Ankyrin repeat"/>
    <property type="match status" value="1"/>
</dbReference>
<keyword evidence="1" id="KW-0677">Repeat</keyword>
<evidence type="ECO:0000256" key="3">
    <source>
        <dbReference type="SAM" id="MobiDB-lite"/>
    </source>
</evidence>
<name>A0A5N7B8P6_9EURO</name>
<evidence type="ECO:0000313" key="5">
    <source>
        <dbReference type="Proteomes" id="UP000326198"/>
    </source>
</evidence>
<dbReference type="InterPro" id="IPR002110">
    <property type="entry name" value="Ankyrin_rpt"/>
</dbReference>
<proteinExistence type="predicted"/>
<dbReference type="PANTHER" id="PTHR24198">
    <property type="entry name" value="ANKYRIN REPEAT AND PROTEIN KINASE DOMAIN-CONTAINING PROTEIN"/>
    <property type="match status" value="1"/>
</dbReference>
<keyword evidence="5" id="KW-1185">Reference proteome</keyword>
<dbReference type="Proteomes" id="UP000326198">
    <property type="component" value="Unassembled WGS sequence"/>
</dbReference>
<dbReference type="EMBL" id="ML736212">
    <property type="protein sequence ID" value="KAE8378134.1"/>
    <property type="molecule type" value="Genomic_DNA"/>
</dbReference>
<sequence length="502" mass="56653">MPRRRENIECVHCGRFHPQYYGVALKNHARVHQGRRAAAQRQREQPSTGTEEDDMGPIPAVAILTQHLRRLKQEKLTPGNVAQTLLNVWGGDEASMVLLRRLIIPHSPHEEQGVNSLLATARTVIISLTRPLIEAGVMFPTYLLPGLLDDPRWPEQERSQYPIHPSLARTSIGLALLRDDVHAVKMLALLGMNPNSMLLCGYSILAVAILVSARQVLEYLLSIGDEIEVDQQANSYNEQEETAITLAWKVGDVATFRMLLTHNRGRIPGRSIFYICANEHCGAFDEVLQLGLDERELLRARHPISEETPLHAAVLNTDHAVLDSVMQLAARVSDSEGGTYTQYLQLRNTEGQTPLMYAVQHQQIDHAYTLVNDPNSGVNERAWGGQTALWYAARAMDPLLVDMLLIHRCDAGNPVRHRSSPKGTPLNALLYAYEVVVQNYIHRRSENDPRAEGKFFERKSVILDLARILLGWGCQSDVLDDRLRMPVTDHPELFPEWRRLFM</sequence>
<dbReference type="PANTHER" id="PTHR24198:SF165">
    <property type="entry name" value="ANKYRIN REPEAT-CONTAINING PROTEIN-RELATED"/>
    <property type="match status" value="1"/>
</dbReference>
<organism evidence="4 5">
    <name type="scientific">Aspergillus bertholletiae</name>
    <dbReference type="NCBI Taxonomy" id="1226010"/>
    <lineage>
        <taxon>Eukaryota</taxon>
        <taxon>Fungi</taxon>
        <taxon>Dikarya</taxon>
        <taxon>Ascomycota</taxon>
        <taxon>Pezizomycotina</taxon>
        <taxon>Eurotiomycetes</taxon>
        <taxon>Eurotiomycetidae</taxon>
        <taxon>Eurotiales</taxon>
        <taxon>Aspergillaceae</taxon>
        <taxon>Aspergillus</taxon>
        <taxon>Aspergillus subgen. Circumdati</taxon>
    </lineage>
</organism>
<protein>
    <submittedName>
        <fullName evidence="4">Ankyrin repeat-containing domain protein</fullName>
    </submittedName>
</protein>